<dbReference type="HOGENOM" id="CLU_063430_0_0_9"/>
<keyword evidence="4" id="KW-0808">Transferase</keyword>
<dbReference type="STRING" id="272562.CA_C3358"/>
<dbReference type="PANTHER" id="PTHR30481:SF3">
    <property type="entry name" value="DNA ADENINE METHYLASE"/>
    <property type="match status" value="1"/>
</dbReference>
<dbReference type="AlphaFoldDB" id="Q97DW2"/>
<dbReference type="SUPFAM" id="SSF53335">
    <property type="entry name" value="S-adenosyl-L-methionine-dependent methyltransferases"/>
    <property type="match status" value="1"/>
</dbReference>
<evidence type="ECO:0000313" key="9">
    <source>
        <dbReference type="Proteomes" id="UP000000814"/>
    </source>
</evidence>
<evidence type="ECO:0000256" key="3">
    <source>
        <dbReference type="ARBA" id="ARBA00022603"/>
    </source>
</evidence>
<dbReference type="Gene3D" id="3.40.50.150">
    <property type="entry name" value="Vaccinia Virus protein VP39"/>
    <property type="match status" value="1"/>
</dbReference>
<dbReference type="PIR" id="G97312">
    <property type="entry name" value="G97312"/>
</dbReference>
<dbReference type="REBASE" id="5213">
    <property type="entry name" value="M.Cac824ORF3358P"/>
</dbReference>
<accession>Q97DW2</accession>
<proteinExistence type="inferred from homology"/>
<dbReference type="GeneID" id="44999853"/>
<comment type="catalytic activity">
    <reaction evidence="6">
        <text>a 2'-deoxyadenosine in DNA + S-adenosyl-L-methionine = an N(6)-methyl-2'-deoxyadenosine in DNA + S-adenosyl-L-homocysteine + H(+)</text>
        <dbReference type="Rhea" id="RHEA:15197"/>
        <dbReference type="Rhea" id="RHEA-COMP:12418"/>
        <dbReference type="Rhea" id="RHEA-COMP:12419"/>
        <dbReference type="ChEBI" id="CHEBI:15378"/>
        <dbReference type="ChEBI" id="CHEBI:57856"/>
        <dbReference type="ChEBI" id="CHEBI:59789"/>
        <dbReference type="ChEBI" id="CHEBI:90615"/>
        <dbReference type="ChEBI" id="CHEBI:90616"/>
        <dbReference type="EC" id="2.1.1.72"/>
    </reaction>
</comment>
<name>Q97DW2_CLOAB</name>
<dbReference type="InterPro" id="IPR012327">
    <property type="entry name" value="MeTrfase_D12"/>
</dbReference>
<comment type="similarity">
    <text evidence="1">Belongs to the N(4)/N(6)-methyltransferase family.</text>
</comment>
<dbReference type="Proteomes" id="UP000000814">
    <property type="component" value="Chromosome"/>
</dbReference>
<dbReference type="GO" id="GO:1904047">
    <property type="term" value="F:S-adenosyl-L-methionine binding"/>
    <property type="evidence" value="ECO:0007669"/>
    <property type="project" value="TreeGrafter"/>
</dbReference>
<dbReference type="Pfam" id="PF02086">
    <property type="entry name" value="MethyltransfD12"/>
    <property type="match status" value="1"/>
</dbReference>
<dbReference type="EMBL" id="AE001437">
    <property type="protein sequence ID" value="AAK81290.1"/>
    <property type="molecule type" value="Genomic_DNA"/>
</dbReference>
<dbReference type="NCBIfam" id="TIGR00571">
    <property type="entry name" value="dam"/>
    <property type="match status" value="1"/>
</dbReference>
<dbReference type="PATRIC" id="fig|272562.8.peg.3540"/>
<dbReference type="GO" id="GO:0009007">
    <property type="term" value="F:site-specific DNA-methyltransferase (adenine-specific) activity"/>
    <property type="evidence" value="ECO:0007669"/>
    <property type="project" value="UniProtKB-EC"/>
</dbReference>
<dbReference type="KEGG" id="cac:CA_C3358"/>
<dbReference type="GO" id="GO:0009307">
    <property type="term" value="P:DNA restriction-modification system"/>
    <property type="evidence" value="ECO:0007669"/>
    <property type="project" value="InterPro"/>
</dbReference>
<protein>
    <recommendedName>
        <fullName evidence="2">site-specific DNA-methyltransferase (adenine-specific)</fullName>
        <ecNumber evidence="2">2.1.1.72</ecNumber>
    </recommendedName>
</protein>
<keyword evidence="3 8" id="KW-0489">Methyltransferase</keyword>
<keyword evidence="9" id="KW-1185">Reference proteome</keyword>
<dbReference type="RefSeq" id="WP_010966630.1">
    <property type="nucleotide sequence ID" value="NC_003030.1"/>
</dbReference>
<dbReference type="Gene3D" id="1.10.1020.10">
    <property type="entry name" value="Adenine-specific Methyltransferase, Domain 2"/>
    <property type="match status" value="1"/>
</dbReference>
<evidence type="ECO:0000256" key="6">
    <source>
        <dbReference type="ARBA" id="ARBA00047942"/>
    </source>
</evidence>
<dbReference type="InterPro" id="IPR023095">
    <property type="entry name" value="Ade_MeTrfase_dom_2"/>
</dbReference>
<dbReference type="eggNOG" id="COG0338">
    <property type="taxonomic scope" value="Bacteria"/>
</dbReference>
<dbReference type="PIRSF" id="PIRSF000398">
    <property type="entry name" value="M_m6A_EcoRV"/>
    <property type="match status" value="1"/>
</dbReference>
<evidence type="ECO:0000256" key="2">
    <source>
        <dbReference type="ARBA" id="ARBA00011900"/>
    </source>
</evidence>
<dbReference type="PRINTS" id="PR00505">
    <property type="entry name" value="D12N6MTFRASE"/>
</dbReference>
<evidence type="ECO:0000256" key="4">
    <source>
        <dbReference type="ARBA" id="ARBA00022679"/>
    </source>
</evidence>
<dbReference type="GO" id="GO:0006298">
    <property type="term" value="P:mismatch repair"/>
    <property type="evidence" value="ECO:0007669"/>
    <property type="project" value="TreeGrafter"/>
</dbReference>
<evidence type="ECO:0000256" key="5">
    <source>
        <dbReference type="ARBA" id="ARBA00022691"/>
    </source>
</evidence>
<feature type="coiled-coil region" evidence="7">
    <location>
        <begin position="59"/>
        <end position="86"/>
    </location>
</feature>
<dbReference type="GO" id="GO:0032259">
    <property type="term" value="P:methylation"/>
    <property type="evidence" value="ECO:0007669"/>
    <property type="project" value="UniProtKB-KW"/>
</dbReference>
<dbReference type="OrthoDB" id="9805629at2"/>
<evidence type="ECO:0000256" key="7">
    <source>
        <dbReference type="SAM" id="Coils"/>
    </source>
</evidence>
<dbReference type="GO" id="GO:0043565">
    <property type="term" value="F:sequence-specific DNA binding"/>
    <property type="evidence" value="ECO:0007669"/>
    <property type="project" value="TreeGrafter"/>
</dbReference>
<evidence type="ECO:0000313" key="8">
    <source>
        <dbReference type="EMBL" id="AAK81290.1"/>
    </source>
</evidence>
<dbReference type="EC" id="2.1.1.72" evidence="2"/>
<dbReference type="InterPro" id="IPR029063">
    <property type="entry name" value="SAM-dependent_MTases_sf"/>
</dbReference>
<evidence type="ECO:0000256" key="1">
    <source>
        <dbReference type="ARBA" id="ARBA00006594"/>
    </source>
</evidence>
<keyword evidence="5" id="KW-0949">S-adenosyl-L-methionine</keyword>
<dbReference type="PANTHER" id="PTHR30481">
    <property type="entry name" value="DNA ADENINE METHYLASE"/>
    <property type="match status" value="1"/>
</dbReference>
<gene>
    <name evidence="8" type="ordered locus">CA_C3358</name>
</gene>
<organism evidence="8 9">
    <name type="scientific">Clostridium acetobutylicum (strain ATCC 824 / DSM 792 / JCM 1419 / IAM 19013 / LMG 5710 / NBRC 13948 / NRRL B-527 / VKM B-1787 / 2291 / W)</name>
    <dbReference type="NCBI Taxonomy" id="272562"/>
    <lineage>
        <taxon>Bacteria</taxon>
        <taxon>Bacillati</taxon>
        <taxon>Bacillota</taxon>
        <taxon>Clostridia</taxon>
        <taxon>Eubacteriales</taxon>
        <taxon>Clostridiaceae</taxon>
        <taxon>Clostridium</taxon>
    </lineage>
</organism>
<sequence>MIKYRGGKAREIKKFIHHLKSQKYDSYYEPFIGGGAVYFDLEPQNAIINDINTKLIDFYVDVKNNFSRIKNELEFLENVYNKNQQQYDALKMINSEERVLSMNEKLYYELREEFNYPTGKYLRGTVYYFINKTSYSGMIRYNKKGEYNVPFGRYKGFNAKGIDIKHYELLKNAQILNLDYEEVFKKASSKDIMFLDPPYDCVFNDYGNIQLGGGFDEDQHRRLAENFKNLNTRSLMIIGKTKLTEELYRNYIVDEYSKKYCVNIKNRFRNSAIHIVVSNYL</sequence>
<dbReference type="InterPro" id="IPR012263">
    <property type="entry name" value="M_m6A_EcoRV"/>
</dbReference>
<reference evidence="8 9" key="1">
    <citation type="journal article" date="2001" name="J. Bacteriol.">
        <title>Genome sequence and comparative analysis of the solvent-producing bacterium Clostridium acetobutylicum.</title>
        <authorList>
            <person name="Nolling J."/>
            <person name="Breton G."/>
            <person name="Omelchenko M.V."/>
            <person name="Makarova K.S."/>
            <person name="Zeng Q."/>
            <person name="Gibson R."/>
            <person name="Lee H.M."/>
            <person name="Dubois J."/>
            <person name="Qiu D."/>
            <person name="Hitti J."/>
            <person name="Wolf Y.I."/>
            <person name="Tatusov R.L."/>
            <person name="Sabathe F."/>
            <person name="Doucette-Stamm L."/>
            <person name="Soucaille P."/>
            <person name="Daly M.J."/>
            <person name="Bennett G.N."/>
            <person name="Koonin E.V."/>
            <person name="Smith D.R."/>
        </authorList>
    </citation>
    <scope>NUCLEOTIDE SEQUENCE [LARGE SCALE GENOMIC DNA]</scope>
    <source>
        <strain evidence="9">ATCC 824 / DSM 792 / JCM 1419 / LMG 5710 / VKM B-1787</strain>
    </source>
</reference>
<keyword evidence="7" id="KW-0175">Coiled coil</keyword>